<evidence type="ECO:0000313" key="11">
    <source>
        <dbReference type="EMBL" id="PVU86018.1"/>
    </source>
</evidence>
<evidence type="ECO:0000256" key="4">
    <source>
        <dbReference type="ARBA" id="ARBA00022490"/>
    </source>
</evidence>
<evidence type="ECO:0000256" key="5">
    <source>
        <dbReference type="ARBA" id="ARBA00022835"/>
    </source>
</evidence>
<evidence type="ECO:0000256" key="6">
    <source>
        <dbReference type="ARBA" id="ARBA00063066"/>
    </source>
</evidence>
<dbReference type="Proteomes" id="UP000245609">
    <property type="component" value="Unassembled WGS sequence"/>
</dbReference>
<dbReference type="GO" id="GO:0003723">
    <property type="term" value="F:RNA binding"/>
    <property type="evidence" value="ECO:0007669"/>
    <property type="project" value="TreeGrafter"/>
</dbReference>
<dbReference type="SUPFAM" id="SSF54211">
    <property type="entry name" value="Ribosomal protein S5 domain 2-like"/>
    <property type="match status" value="1"/>
</dbReference>
<dbReference type="InterPro" id="IPR001247">
    <property type="entry name" value="ExoRNase_PH_dom1"/>
</dbReference>
<protein>
    <recommendedName>
        <fullName evidence="7">Ribosomal RNA-processing protein 41</fullName>
    </recommendedName>
</protein>
<evidence type="ECO:0000259" key="8">
    <source>
        <dbReference type="Pfam" id="PF01138"/>
    </source>
</evidence>
<gene>
    <name evidence="11" type="ORF">BB560_006831</name>
    <name evidence="10" type="ORF">BB560_006937</name>
</gene>
<dbReference type="InterPro" id="IPR020568">
    <property type="entry name" value="Ribosomal_Su5_D2-typ_SF"/>
</dbReference>
<evidence type="ECO:0000256" key="3">
    <source>
        <dbReference type="ARBA" id="ARBA00006678"/>
    </source>
</evidence>
<proteinExistence type="inferred from homology"/>
<comment type="similarity">
    <text evidence="3">Belongs to the RNase PH family.</text>
</comment>
<dbReference type="GO" id="GO:0005730">
    <property type="term" value="C:nucleolus"/>
    <property type="evidence" value="ECO:0007669"/>
    <property type="project" value="UniProtKB-SubCell"/>
</dbReference>
<dbReference type="CDD" id="cd11370">
    <property type="entry name" value="RNase_PH_RRP41"/>
    <property type="match status" value="1"/>
</dbReference>
<comment type="caution">
    <text evidence="10">The sequence shown here is derived from an EMBL/GenBank/DDBJ whole genome shotgun (WGS) entry which is preliminary data.</text>
</comment>
<evidence type="ECO:0000256" key="2">
    <source>
        <dbReference type="ARBA" id="ARBA00004604"/>
    </source>
</evidence>
<dbReference type="STRING" id="133381.A0A2T9Y072"/>
<dbReference type="InterPro" id="IPR027408">
    <property type="entry name" value="PNPase/RNase_PH_dom_sf"/>
</dbReference>
<dbReference type="Pfam" id="PF01138">
    <property type="entry name" value="RNase_PH"/>
    <property type="match status" value="1"/>
</dbReference>
<dbReference type="InterPro" id="IPR050080">
    <property type="entry name" value="RNase_PH"/>
</dbReference>
<evidence type="ECO:0000313" key="10">
    <source>
        <dbReference type="EMBL" id="PVU85713.1"/>
    </source>
</evidence>
<dbReference type="GO" id="GO:0071028">
    <property type="term" value="P:nuclear mRNA surveillance"/>
    <property type="evidence" value="ECO:0007669"/>
    <property type="project" value="TreeGrafter"/>
</dbReference>
<keyword evidence="4" id="KW-0963">Cytoplasm</keyword>
<dbReference type="InterPro" id="IPR015847">
    <property type="entry name" value="ExoRNase_PH_dom2"/>
</dbReference>
<dbReference type="PANTHER" id="PTHR11953">
    <property type="entry name" value="EXOSOME COMPLEX COMPONENT"/>
    <property type="match status" value="1"/>
</dbReference>
<dbReference type="OrthoDB" id="437922at2759"/>
<feature type="domain" description="Exoribonuclease phosphorolytic" evidence="8">
    <location>
        <begin position="19"/>
        <end position="149"/>
    </location>
</feature>
<evidence type="ECO:0000313" key="12">
    <source>
        <dbReference type="Proteomes" id="UP000245609"/>
    </source>
</evidence>
<comment type="subunit">
    <text evidence="6">Component of the RNA exosome complex. Specifically part of the catalytically inactive RNA exosome core complex (Exo-9) which may associate with the catalytic subunits RRP6 and DIS3 in cytoplasmic- and nuclear-specific RNA exosome complex forms. Exo-9 is formed by a hexameric base ring of RNase PH domain-containing subunits and a cap ring consisting of CSL4, RRP4 and RRP40.</text>
</comment>
<keyword evidence="12" id="KW-1185">Reference proteome</keyword>
<sequence>MLIFSEYLGLRIDGRRANELRKITCKTNVIDYTDGSAYFEQGNTKILVGILGPREAKQRSASQTTQVTLNVEFLVSPFSSVERKKRSKYDRRSVEIATSIKQTFEHVIIGQLFPRSQIDIFIHLLQQDGGVLEACINATCLALIDAGIPMTDYVCAINAGYVDDSPMLDLNMVEEASFDTPNITIAVLIRSGKICLLQLESTLAVDLLAPVLELAKTGCKYIHSVLDSTIKESTQSMINSVTL</sequence>
<organism evidence="10 12">
    <name type="scientific">Smittium megazygosporum</name>
    <dbReference type="NCBI Taxonomy" id="133381"/>
    <lineage>
        <taxon>Eukaryota</taxon>
        <taxon>Fungi</taxon>
        <taxon>Fungi incertae sedis</taxon>
        <taxon>Zoopagomycota</taxon>
        <taxon>Kickxellomycotina</taxon>
        <taxon>Harpellomycetes</taxon>
        <taxon>Harpellales</taxon>
        <taxon>Legeriomycetaceae</taxon>
        <taxon>Smittium</taxon>
    </lineage>
</organism>
<feature type="domain" description="Exoribonuclease phosphorolytic" evidence="9">
    <location>
        <begin position="152"/>
        <end position="217"/>
    </location>
</feature>
<dbReference type="Pfam" id="PF03725">
    <property type="entry name" value="RNase_PH_C"/>
    <property type="match status" value="1"/>
</dbReference>
<dbReference type="PANTHER" id="PTHR11953:SF0">
    <property type="entry name" value="EXOSOME COMPLEX COMPONENT RRP41"/>
    <property type="match status" value="1"/>
</dbReference>
<evidence type="ECO:0000256" key="1">
    <source>
        <dbReference type="ARBA" id="ARBA00004496"/>
    </source>
</evidence>
<name>A0A2T9Y072_9FUNG</name>
<evidence type="ECO:0000256" key="7">
    <source>
        <dbReference type="ARBA" id="ARBA00077929"/>
    </source>
</evidence>
<dbReference type="EMBL" id="MBFS01003618">
    <property type="protein sequence ID" value="PVU85713.1"/>
    <property type="molecule type" value="Genomic_DNA"/>
</dbReference>
<dbReference type="EMBL" id="MBFS01003552">
    <property type="protein sequence ID" value="PVU86018.1"/>
    <property type="molecule type" value="Genomic_DNA"/>
</dbReference>
<comment type="subcellular location">
    <subcellularLocation>
        <location evidence="1">Cytoplasm</location>
    </subcellularLocation>
    <subcellularLocation>
        <location evidence="2">Nucleus</location>
        <location evidence="2">Nucleolus</location>
    </subcellularLocation>
</comment>
<reference evidence="10 12" key="1">
    <citation type="journal article" date="2018" name="MBio">
        <title>Comparative Genomics Reveals the Core Gene Toolbox for the Fungus-Insect Symbiosis.</title>
        <authorList>
            <person name="Wang Y."/>
            <person name="Stata M."/>
            <person name="Wang W."/>
            <person name="Stajich J.E."/>
            <person name="White M.M."/>
            <person name="Moncalvo J.M."/>
        </authorList>
    </citation>
    <scope>NUCLEOTIDE SEQUENCE [LARGE SCALE GENOMIC DNA]</scope>
    <source>
        <strain evidence="10 12">SC-DP-2</strain>
    </source>
</reference>
<dbReference type="InterPro" id="IPR036345">
    <property type="entry name" value="ExoRNase_PH_dom2_sf"/>
</dbReference>
<dbReference type="GO" id="GO:0016075">
    <property type="term" value="P:rRNA catabolic process"/>
    <property type="evidence" value="ECO:0007669"/>
    <property type="project" value="TreeGrafter"/>
</dbReference>
<dbReference type="GO" id="GO:0000177">
    <property type="term" value="C:cytoplasmic exosome (RNase complex)"/>
    <property type="evidence" value="ECO:0007669"/>
    <property type="project" value="TreeGrafter"/>
</dbReference>
<dbReference type="FunFam" id="3.30.230.70:FF:000004">
    <property type="entry name" value="Exosome complex component Rrp41"/>
    <property type="match status" value="1"/>
</dbReference>
<dbReference type="GO" id="GO:0071051">
    <property type="term" value="P:poly(A)-dependent snoRNA 3'-end processing"/>
    <property type="evidence" value="ECO:0007669"/>
    <property type="project" value="TreeGrafter"/>
</dbReference>
<dbReference type="Gene3D" id="3.30.230.70">
    <property type="entry name" value="GHMP Kinase, N-terminal domain"/>
    <property type="match status" value="1"/>
</dbReference>
<dbReference type="SUPFAM" id="SSF55666">
    <property type="entry name" value="Ribonuclease PH domain 2-like"/>
    <property type="match status" value="1"/>
</dbReference>
<dbReference type="AlphaFoldDB" id="A0A2T9Y072"/>
<keyword evidence="5" id="KW-0271">Exosome</keyword>
<accession>A0A2T9Y072</accession>
<evidence type="ECO:0000259" key="9">
    <source>
        <dbReference type="Pfam" id="PF03725"/>
    </source>
</evidence>
<dbReference type="GO" id="GO:0000176">
    <property type="term" value="C:nuclear exosome (RNase complex)"/>
    <property type="evidence" value="ECO:0007669"/>
    <property type="project" value="TreeGrafter"/>
</dbReference>
<dbReference type="GO" id="GO:0034475">
    <property type="term" value="P:U4 snRNA 3'-end processing"/>
    <property type="evidence" value="ECO:0007669"/>
    <property type="project" value="TreeGrafter"/>
</dbReference>